<dbReference type="SMART" id="SM00339">
    <property type="entry name" value="FH"/>
    <property type="match status" value="1"/>
</dbReference>
<feature type="region of interest" description="Disordered" evidence="4">
    <location>
        <begin position="32"/>
        <end position="95"/>
    </location>
</feature>
<feature type="compositionally biased region" description="Basic and acidic residues" evidence="4">
    <location>
        <begin position="553"/>
        <end position="580"/>
    </location>
</feature>
<evidence type="ECO:0000313" key="6">
    <source>
        <dbReference type="EMBL" id="CCC70034.1"/>
    </source>
</evidence>
<dbReference type="GO" id="GO:0005634">
    <property type="term" value="C:nucleus"/>
    <property type="evidence" value="ECO:0007669"/>
    <property type="project" value="UniProtKB-SubCell"/>
</dbReference>
<dbReference type="SUPFAM" id="SSF46785">
    <property type="entry name" value="Winged helix' DNA-binding domain"/>
    <property type="match status" value="1"/>
</dbReference>
<dbReference type="FunCoup" id="G0VEP3">
    <property type="interactions" value="460"/>
</dbReference>
<feature type="DNA-binding region" description="Fork-head" evidence="3">
    <location>
        <begin position="117"/>
        <end position="200"/>
    </location>
</feature>
<dbReference type="RefSeq" id="XP_003676395.1">
    <property type="nucleotide sequence ID" value="XM_003676347.1"/>
</dbReference>
<evidence type="ECO:0000256" key="4">
    <source>
        <dbReference type="SAM" id="MobiDB-lite"/>
    </source>
</evidence>
<evidence type="ECO:0000259" key="5">
    <source>
        <dbReference type="PROSITE" id="PS50039"/>
    </source>
</evidence>
<evidence type="ECO:0000256" key="2">
    <source>
        <dbReference type="ARBA" id="ARBA00023242"/>
    </source>
</evidence>
<dbReference type="InterPro" id="IPR018122">
    <property type="entry name" value="TF_fork_head_CS_1"/>
</dbReference>
<feature type="compositionally biased region" description="Polar residues" evidence="4">
    <location>
        <begin position="85"/>
        <end position="94"/>
    </location>
</feature>
<dbReference type="KEGG" id="ncs:NCAS_0D04530"/>
<reference evidence="6 7" key="1">
    <citation type="journal article" date="2011" name="Proc. Natl. Acad. Sci. U.S.A.">
        <title>Evolutionary erosion of yeast sex chromosomes by mating-type switching accidents.</title>
        <authorList>
            <person name="Gordon J.L."/>
            <person name="Armisen D."/>
            <person name="Proux-Wera E."/>
            <person name="Oheigeartaigh S.S."/>
            <person name="Byrne K.P."/>
            <person name="Wolfe K.H."/>
        </authorList>
    </citation>
    <scope>NUCLEOTIDE SEQUENCE [LARGE SCALE GENOMIC DNA]</scope>
    <source>
        <strain evidence="7">ATCC 76901 / BCRC 22586 / CBS 4309 / NBRC 1992 / NRRL Y-12630</strain>
    </source>
</reference>
<comment type="subcellular location">
    <subcellularLocation>
        <location evidence="3">Nucleus</location>
    </subcellularLocation>
</comment>
<keyword evidence="7" id="KW-1185">Reference proteome</keyword>
<dbReference type="InterPro" id="IPR001766">
    <property type="entry name" value="Fork_head_dom"/>
</dbReference>
<evidence type="ECO:0000313" key="7">
    <source>
        <dbReference type="Proteomes" id="UP000001640"/>
    </source>
</evidence>
<dbReference type="OMA" id="DVYSVWK"/>
<name>G0VEP3_NAUCA</name>
<dbReference type="FunFam" id="1.10.10.10:FF:000135">
    <property type="entry name" value="forkhead box protein G1"/>
    <property type="match status" value="1"/>
</dbReference>
<organism evidence="6 7">
    <name type="scientific">Naumovozyma castellii</name>
    <name type="common">Yeast</name>
    <name type="synonym">Saccharomyces castellii</name>
    <dbReference type="NCBI Taxonomy" id="27288"/>
    <lineage>
        <taxon>Eukaryota</taxon>
        <taxon>Fungi</taxon>
        <taxon>Dikarya</taxon>
        <taxon>Ascomycota</taxon>
        <taxon>Saccharomycotina</taxon>
        <taxon>Saccharomycetes</taxon>
        <taxon>Saccharomycetales</taxon>
        <taxon>Saccharomycetaceae</taxon>
        <taxon>Naumovozyma</taxon>
    </lineage>
</organism>
<sequence length="594" mass="66275">MNGELSPSYNLTEINTFDQTFWDPMSKKRTFNELSEPLPHQIITPPSSTTRIAHKKPEPSSSGNSTSNDNSSPIAQSKRKRQKSEGSTRSNGNMTLIELLESLEKRSTAQRDQLSDKPPYSYALLIVLAILQSELGRMTLSQIYNWITDHFPFYKLSEASWQNSIRHNLSLNEAFMKTEKSSDGKGHFWEVKHSSINKFFKGDTGDYDTIRSKLRNFDFFVQDPTTTNGSMINNAAVKTEKLLMDTTSQINSSGAMMPNEYRGSLPTIREESSKILGNATPLPSIEITKPSPAINVNSENQLENTPSPINNFETIDANTNFNMSLNISNRINSEDKSKSQDNYLDPPYLMQRFHTTIGLQTLPGVNNSPHRLRDFAQSNELFNNGNSSYSSSVSNILKSPTDLKRYTCSFNSNFEVSPGSNNYTRFSSNISSSPLNIDGGQSPSGLQDSISKLQRTPEPNKNLEKTPSRFITTPLDSNSILKKSQTPSHLFEDLYSSPIFKAMGTPGGVNIMKPFSPRNFSSPNSRDDVTRGSFSTSRLFGVDVYSVWKRATEGTSKKADETEKDKDVGKSTKDTKDVGKLDFPFNSNRRSAGG</sequence>
<dbReference type="CDD" id="cd00059">
    <property type="entry name" value="FH_FOX"/>
    <property type="match status" value="1"/>
</dbReference>
<dbReference type="Pfam" id="PF00250">
    <property type="entry name" value="Forkhead"/>
    <property type="match status" value="1"/>
</dbReference>
<dbReference type="HOGENOM" id="CLU_020432_0_0_1"/>
<keyword evidence="2 3" id="KW-0539">Nucleus</keyword>
<evidence type="ECO:0000256" key="1">
    <source>
        <dbReference type="ARBA" id="ARBA00023125"/>
    </source>
</evidence>
<dbReference type="OrthoDB" id="5954824at2759"/>
<dbReference type="PROSITE" id="PS50039">
    <property type="entry name" value="FORK_HEAD_3"/>
    <property type="match status" value="1"/>
</dbReference>
<dbReference type="PRINTS" id="PR00053">
    <property type="entry name" value="FORKHEAD"/>
</dbReference>
<dbReference type="AlphaFoldDB" id="G0VEP3"/>
<keyword evidence="1 3" id="KW-0238">DNA-binding</keyword>
<accession>G0VEP3</accession>
<feature type="region of interest" description="Disordered" evidence="4">
    <location>
        <begin position="553"/>
        <end position="594"/>
    </location>
</feature>
<dbReference type="InterPro" id="IPR036388">
    <property type="entry name" value="WH-like_DNA-bd_sf"/>
</dbReference>
<dbReference type="InterPro" id="IPR030456">
    <property type="entry name" value="TF_fork_head_CS_2"/>
</dbReference>
<dbReference type="InParanoid" id="G0VEP3"/>
<reference key="2">
    <citation type="submission" date="2011-08" db="EMBL/GenBank/DDBJ databases">
        <title>Genome sequence of Naumovozyma castellii.</title>
        <authorList>
            <person name="Gordon J.L."/>
            <person name="Armisen D."/>
            <person name="Proux-Wera E."/>
            <person name="OhEigeartaigh S.S."/>
            <person name="Byrne K.P."/>
            <person name="Wolfe K.H."/>
        </authorList>
    </citation>
    <scope>NUCLEOTIDE SEQUENCE</scope>
    <source>
        <strain>Type strain:CBS 4309</strain>
    </source>
</reference>
<dbReference type="Gene3D" id="1.10.10.10">
    <property type="entry name" value="Winged helix-like DNA-binding domain superfamily/Winged helix DNA-binding domain"/>
    <property type="match status" value="1"/>
</dbReference>
<dbReference type="STRING" id="1064592.G0VEP3"/>
<dbReference type="EMBL" id="HE576755">
    <property type="protein sequence ID" value="CCC70034.1"/>
    <property type="molecule type" value="Genomic_DNA"/>
</dbReference>
<proteinExistence type="predicted"/>
<evidence type="ECO:0000256" key="3">
    <source>
        <dbReference type="PROSITE-ProRule" id="PRU00089"/>
    </source>
</evidence>
<dbReference type="PROSITE" id="PS00657">
    <property type="entry name" value="FORK_HEAD_1"/>
    <property type="match status" value="1"/>
</dbReference>
<feature type="region of interest" description="Disordered" evidence="4">
    <location>
        <begin position="434"/>
        <end position="474"/>
    </location>
</feature>
<dbReference type="InterPro" id="IPR036390">
    <property type="entry name" value="WH_DNA-bd_sf"/>
</dbReference>
<dbReference type="Proteomes" id="UP000001640">
    <property type="component" value="Chromosome 4"/>
</dbReference>
<gene>
    <name evidence="6" type="primary">NCAS0D04530</name>
    <name evidence="6" type="ordered locus">NCAS_0D04530</name>
</gene>
<dbReference type="PANTHER" id="PTHR11829:SF343">
    <property type="entry name" value="FORK-HEAD DOMAIN-CONTAINING PROTEIN"/>
    <property type="match status" value="1"/>
</dbReference>
<dbReference type="eggNOG" id="KOG2294">
    <property type="taxonomic scope" value="Eukaryota"/>
</dbReference>
<dbReference type="PROSITE" id="PS00658">
    <property type="entry name" value="FORK_HEAD_2"/>
    <property type="match status" value="1"/>
</dbReference>
<dbReference type="GO" id="GO:0000981">
    <property type="term" value="F:DNA-binding transcription factor activity, RNA polymerase II-specific"/>
    <property type="evidence" value="ECO:0007669"/>
    <property type="project" value="TreeGrafter"/>
</dbReference>
<feature type="compositionally biased region" description="Polar residues" evidence="4">
    <location>
        <begin position="585"/>
        <end position="594"/>
    </location>
</feature>
<feature type="domain" description="Fork-head" evidence="5">
    <location>
        <begin position="117"/>
        <end position="200"/>
    </location>
</feature>
<dbReference type="GO" id="GO:0000978">
    <property type="term" value="F:RNA polymerase II cis-regulatory region sequence-specific DNA binding"/>
    <property type="evidence" value="ECO:0007669"/>
    <property type="project" value="TreeGrafter"/>
</dbReference>
<feature type="compositionally biased region" description="Low complexity" evidence="4">
    <location>
        <begin position="60"/>
        <end position="72"/>
    </location>
</feature>
<dbReference type="GeneID" id="96903640"/>
<protein>
    <recommendedName>
        <fullName evidence="5">Fork-head domain-containing protein</fullName>
    </recommendedName>
</protein>
<dbReference type="PANTHER" id="PTHR11829">
    <property type="entry name" value="FORKHEAD BOX PROTEIN"/>
    <property type="match status" value="1"/>
</dbReference>
<feature type="compositionally biased region" description="Polar residues" evidence="4">
    <location>
        <begin position="434"/>
        <end position="459"/>
    </location>
</feature>
<dbReference type="InterPro" id="IPR050211">
    <property type="entry name" value="FOX_domain-containing"/>
</dbReference>